<keyword evidence="3" id="KW-0808">Transferase</keyword>
<comment type="caution">
    <text evidence="3">The sequence shown here is derived from an EMBL/GenBank/DDBJ whole genome shotgun (WGS) entry which is preliminary data.</text>
</comment>
<reference evidence="3 4" key="1">
    <citation type="submission" date="2019-07" db="EMBL/GenBank/DDBJ databases">
        <title>Draft Genome Sequences of Bacteroides pyogenes Strains Isolated from the Uterus Holstein Dairy Cows with Metritis.</title>
        <authorList>
            <person name="Cunha F."/>
            <person name="Galvao K.N."/>
            <person name="Jeon S.J."/>
            <person name="Jeong K.C."/>
        </authorList>
    </citation>
    <scope>NUCLEOTIDE SEQUENCE [LARGE SCALE GENOMIC DNA]</scope>
    <source>
        <strain evidence="3 4">KG-31</strain>
    </source>
</reference>
<dbReference type="RefSeq" id="WP_148730283.1">
    <property type="nucleotide sequence ID" value="NZ_VKLW01000006.1"/>
</dbReference>
<gene>
    <name evidence="3" type="ORF">FNJ60_04065</name>
</gene>
<dbReference type="Proteomes" id="UP000324383">
    <property type="component" value="Unassembled WGS sequence"/>
</dbReference>
<feature type="domain" description="Glycosyltransferase 2-like" evidence="2">
    <location>
        <begin position="6"/>
        <end position="158"/>
    </location>
</feature>
<dbReference type="CDD" id="cd04186">
    <property type="entry name" value="GT_2_like_c"/>
    <property type="match status" value="1"/>
</dbReference>
<proteinExistence type="predicted"/>
<evidence type="ECO:0000259" key="2">
    <source>
        <dbReference type="Pfam" id="PF00535"/>
    </source>
</evidence>
<feature type="region of interest" description="Disordered" evidence="1">
    <location>
        <begin position="299"/>
        <end position="324"/>
    </location>
</feature>
<dbReference type="SUPFAM" id="SSF53448">
    <property type="entry name" value="Nucleotide-diphospho-sugar transferases"/>
    <property type="match status" value="1"/>
</dbReference>
<protein>
    <submittedName>
        <fullName evidence="3">Glycosyltransferase family 2 protein</fullName>
    </submittedName>
</protein>
<dbReference type="PANTHER" id="PTHR43179">
    <property type="entry name" value="RHAMNOSYLTRANSFERASE WBBL"/>
    <property type="match status" value="1"/>
</dbReference>
<dbReference type="PANTHER" id="PTHR43179:SF7">
    <property type="entry name" value="RHAMNOSYLTRANSFERASE WBBL"/>
    <property type="match status" value="1"/>
</dbReference>
<evidence type="ECO:0000313" key="3">
    <source>
        <dbReference type="EMBL" id="TYK34666.1"/>
    </source>
</evidence>
<organism evidence="3 4">
    <name type="scientific">Bacteroides pyogenes</name>
    <dbReference type="NCBI Taxonomy" id="310300"/>
    <lineage>
        <taxon>Bacteria</taxon>
        <taxon>Pseudomonadati</taxon>
        <taxon>Bacteroidota</taxon>
        <taxon>Bacteroidia</taxon>
        <taxon>Bacteroidales</taxon>
        <taxon>Bacteroidaceae</taxon>
        <taxon>Bacteroides</taxon>
    </lineage>
</organism>
<evidence type="ECO:0000256" key="1">
    <source>
        <dbReference type="SAM" id="MobiDB-lite"/>
    </source>
</evidence>
<accession>A0A5D3FSB6</accession>
<dbReference type="EMBL" id="VKLW01000006">
    <property type="protein sequence ID" value="TYK34666.1"/>
    <property type="molecule type" value="Genomic_DNA"/>
</dbReference>
<dbReference type="InterPro" id="IPR001173">
    <property type="entry name" value="Glyco_trans_2-like"/>
</dbReference>
<dbReference type="GO" id="GO:0016740">
    <property type="term" value="F:transferase activity"/>
    <property type="evidence" value="ECO:0007669"/>
    <property type="project" value="UniProtKB-KW"/>
</dbReference>
<dbReference type="Gene3D" id="3.90.550.10">
    <property type="entry name" value="Spore Coat Polysaccharide Biosynthesis Protein SpsA, Chain A"/>
    <property type="match status" value="1"/>
</dbReference>
<feature type="compositionally biased region" description="Polar residues" evidence="1">
    <location>
        <begin position="314"/>
        <end position="324"/>
    </location>
</feature>
<dbReference type="AlphaFoldDB" id="A0A5D3FSB6"/>
<name>A0A5D3FSB6_9BACE</name>
<sequence length="324" mass="36426">MRILAIIVSYNFERWIDRCLGSIRESEHPADVVVVDNASHDRTPELIAARYPEVRLIRSPKNLGFGKANNIGMKIALEEGYDAVFLLNQDAWVDKKTIGTLARMLRRQPAYGILSPVHLTGNGDKPDPGFAQYARIFSLEDLPEEEKITDVPFVNAAFWMIPADVLRTVGGFSSLFYHYGEDKDYINRLSFHGYRTGYVPTVCGCHDREYREVTRKAFLRSEQVYLLSEYANINHSLGKAFGYGVLAGIKKAAEALAKGEFSNAGAFLSISGELLLRSRAIMQVRKAVRQPSPHFIRQAEIPSSCSDEGKNEESTLSNPKYKNR</sequence>
<dbReference type="Pfam" id="PF00535">
    <property type="entry name" value="Glycos_transf_2"/>
    <property type="match status" value="1"/>
</dbReference>
<keyword evidence="4" id="KW-1185">Reference proteome</keyword>
<dbReference type="InterPro" id="IPR029044">
    <property type="entry name" value="Nucleotide-diphossugar_trans"/>
</dbReference>
<evidence type="ECO:0000313" key="4">
    <source>
        <dbReference type="Proteomes" id="UP000324383"/>
    </source>
</evidence>